<sequence>MTGLGTVTIDVVPRLDAEALGKAVREALAKALREVASELEGEPARFEYFVSKFGMHVIRDRVTGFEYASRERGDLHDRAREILDGRPIHYAPGHHVQTGTPEEIRL</sequence>
<protein>
    <submittedName>
        <fullName evidence="1">Uncharacterized protein</fullName>
    </submittedName>
</protein>
<proteinExistence type="predicted"/>
<reference evidence="2" key="1">
    <citation type="journal article" date="2019" name="Int. J. Syst. Evol. Microbiol.">
        <title>The Global Catalogue of Microorganisms (GCM) 10K type strain sequencing project: providing services to taxonomists for standard genome sequencing and annotation.</title>
        <authorList>
            <consortium name="The Broad Institute Genomics Platform"/>
            <consortium name="The Broad Institute Genome Sequencing Center for Infectious Disease"/>
            <person name="Wu L."/>
            <person name="Ma J."/>
        </authorList>
    </citation>
    <scope>NUCLEOTIDE SEQUENCE [LARGE SCALE GENOMIC DNA]</scope>
    <source>
        <strain evidence="2">JCM 16117</strain>
    </source>
</reference>
<evidence type="ECO:0000313" key="1">
    <source>
        <dbReference type="EMBL" id="GAA2230091.1"/>
    </source>
</evidence>
<gene>
    <name evidence="1" type="ORF">GCM10009851_13530</name>
</gene>
<organism evidence="1 2">
    <name type="scientific">Herbiconiux moechotypicola</name>
    <dbReference type="NCBI Taxonomy" id="637393"/>
    <lineage>
        <taxon>Bacteria</taxon>
        <taxon>Bacillati</taxon>
        <taxon>Actinomycetota</taxon>
        <taxon>Actinomycetes</taxon>
        <taxon>Micrococcales</taxon>
        <taxon>Microbacteriaceae</taxon>
        <taxon>Herbiconiux</taxon>
    </lineage>
</organism>
<evidence type="ECO:0000313" key="2">
    <source>
        <dbReference type="Proteomes" id="UP001500929"/>
    </source>
</evidence>
<accession>A0ABP5QAR8</accession>
<name>A0ABP5QAR8_9MICO</name>
<keyword evidence="2" id="KW-1185">Reference proteome</keyword>
<dbReference type="EMBL" id="BAAAQY010000003">
    <property type="protein sequence ID" value="GAA2230091.1"/>
    <property type="molecule type" value="Genomic_DNA"/>
</dbReference>
<dbReference type="Proteomes" id="UP001500929">
    <property type="component" value="Unassembled WGS sequence"/>
</dbReference>
<comment type="caution">
    <text evidence="1">The sequence shown here is derived from an EMBL/GenBank/DDBJ whole genome shotgun (WGS) entry which is preliminary data.</text>
</comment>